<gene>
    <name evidence="1" type="ORF">SAMN05421743_103230</name>
</gene>
<accession>A0A1H3ZGG7</accession>
<dbReference type="AlphaFoldDB" id="A0A1H3ZGG7"/>
<dbReference type="EMBL" id="FNQR01000003">
    <property type="protein sequence ID" value="SEA22511.1"/>
    <property type="molecule type" value="Genomic_DNA"/>
</dbReference>
<reference evidence="2" key="1">
    <citation type="submission" date="2016-10" db="EMBL/GenBank/DDBJ databases">
        <authorList>
            <person name="Varghese N."/>
            <person name="Submissions S."/>
        </authorList>
    </citation>
    <scope>NUCLEOTIDE SEQUENCE [LARGE SCALE GENOMIC DNA]</scope>
    <source>
        <strain evidence="2">CCM7597</strain>
    </source>
</reference>
<proteinExistence type="predicted"/>
<name>A0A1H3ZGG7_9BACI</name>
<sequence length="31" mass="3370">MRYTLGVVLMAFALGFFPISNTTGAGVLFFQ</sequence>
<organism evidence="1 2">
    <name type="scientific">Thalassobacillus cyri</name>
    <dbReference type="NCBI Taxonomy" id="571932"/>
    <lineage>
        <taxon>Bacteria</taxon>
        <taxon>Bacillati</taxon>
        <taxon>Bacillota</taxon>
        <taxon>Bacilli</taxon>
        <taxon>Bacillales</taxon>
        <taxon>Bacillaceae</taxon>
        <taxon>Thalassobacillus</taxon>
    </lineage>
</organism>
<dbReference type="Proteomes" id="UP000198584">
    <property type="component" value="Unassembled WGS sequence"/>
</dbReference>
<protein>
    <submittedName>
        <fullName evidence="1">Uncharacterized protein</fullName>
    </submittedName>
</protein>
<keyword evidence="2" id="KW-1185">Reference proteome</keyword>
<evidence type="ECO:0000313" key="2">
    <source>
        <dbReference type="Proteomes" id="UP000198584"/>
    </source>
</evidence>
<evidence type="ECO:0000313" key="1">
    <source>
        <dbReference type="EMBL" id="SEA22511.1"/>
    </source>
</evidence>
<dbReference type="STRING" id="571932.SAMN05421743_103230"/>